<dbReference type="EMBL" id="PTIT01000001">
    <property type="protein sequence ID" value="PPK53551.1"/>
    <property type="molecule type" value="Genomic_DNA"/>
</dbReference>
<evidence type="ECO:0000259" key="1">
    <source>
        <dbReference type="Pfam" id="PF20279"/>
    </source>
</evidence>
<dbReference type="Pfam" id="PF20279">
    <property type="entry name" value="CTD12"/>
    <property type="match status" value="1"/>
</dbReference>
<dbReference type="EMBL" id="PTIU01000001">
    <property type="protein sequence ID" value="PPK56365.1"/>
    <property type="molecule type" value="Genomic_DNA"/>
</dbReference>
<dbReference type="AlphaFoldDB" id="A0A2S6GAK5"/>
<reference evidence="2 5" key="1">
    <citation type="submission" date="2018-02" db="EMBL/GenBank/DDBJ databases">
        <title>Deep subsurface shale carbon reservoir microbial communities from Ohio and West Virginia, USA.</title>
        <authorList>
            <person name="Wrighton K."/>
        </authorList>
    </citation>
    <scope>NUCLEOTIDE SEQUENCE [LARGE SCALE GENOMIC DNA]</scope>
    <source>
        <strain evidence="2 5">UTICA-S1B6</strain>
    </source>
</reference>
<accession>A0A2S6GAK5</accession>
<reference evidence="3 4" key="2">
    <citation type="submission" date="2018-02" db="EMBL/GenBank/DDBJ databases">
        <title>Subsurface microbial communities from deep shales in Ohio and West Virginia, USA.</title>
        <authorList>
            <person name="Wrighton K."/>
        </authorList>
    </citation>
    <scope>NUCLEOTIDE SEQUENCE [LARGE SCALE GENOMIC DNA]</scope>
    <source>
        <strain evidence="3 4">UTICA-S1B9</strain>
    </source>
</reference>
<evidence type="ECO:0000313" key="3">
    <source>
        <dbReference type="EMBL" id="PPK56365.1"/>
    </source>
</evidence>
<dbReference type="Proteomes" id="UP000239648">
    <property type="component" value="Unassembled WGS sequence"/>
</dbReference>
<dbReference type="OrthoDB" id="7820209at2"/>
<name>A0A2S6GAK5_9GAMM</name>
<protein>
    <recommendedName>
        <fullName evidence="1">ABC-three component systems C-terminal domain-containing protein</fullName>
    </recommendedName>
</protein>
<keyword evidence="5" id="KW-1185">Reference proteome</keyword>
<dbReference type="InterPro" id="IPR046917">
    <property type="entry name" value="ABC-3C_CTD12"/>
</dbReference>
<evidence type="ECO:0000313" key="2">
    <source>
        <dbReference type="EMBL" id="PPK53551.1"/>
    </source>
</evidence>
<feature type="domain" description="ABC-three component systems C-terminal" evidence="1">
    <location>
        <begin position="170"/>
        <end position="312"/>
    </location>
</feature>
<sequence>MAKYAYSDLSDGQFEELVLAICQRLFGLATQGFAKGPDGGRDAKFVGTAEMYPSKTTPWQGTTIIQAKHTIGLNKSFTESDFFSTNNENCIIQKEIPRIQNLISKGDLDNYLLIANRRLTGNGENEIVSYISNVCNLPQPQIKICSVEQLESWLKFFREIPDQLDLDPIDAPLLVSPDDLAEVIQALDGQKSNFKTVDDTPPTPRVEYKTKNKINNFTTEGARYWRSRFLKETPKIESFLAAPQNSRFVQMYESTVDEFQCNIIAKKKDHQNFDEVLNHIFRALVERDPDLRRHRTLTRAMLFYMYWNCDIGEDEEC</sequence>
<dbReference type="RefSeq" id="WP_104414635.1">
    <property type="nucleotide sequence ID" value="NZ_PTIT01000001.1"/>
</dbReference>
<gene>
    <name evidence="3" type="ORF">B0H24_100162</name>
    <name evidence="2" type="ORF">BY455_10162</name>
</gene>
<organism evidence="3 4">
    <name type="scientific">Marinobacter persicus</name>
    <dbReference type="NCBI Taxonomy" id="930118"/>
    <lineage>
        <taxon>Bacteria</taxon>
        <taxon>Pseudomonadati</taxon>
        <taxon>Pseudomonadota</taxon>
        <taxon>Gammaproteobacteria</taxon>
        <taxon>Pseudomonadales</taxon>
        <taxon>Marinobacteraceae</taxon>
        <taxon>Marinobacter</taxon>
    </lineage>
</organism>
<dbReference type="Proteomes" id="UP000239446">
    <property type="component" value="Unassembled WGS sequence"/>
</dbReference>
<comment type="caution">
    <text evidence="3">The sequence shown here is derived from an EMBL/GenBank/DDBJ whole genome shotgun (WGS) entry which is preliminary data.</text>
</comment>
<evidence type="ECO:0000313" key="5">
    <source>
        <dbReference type="Proteomes" id="UP000239648"/>
    </source>
</evidence>
<proteinExistence type="predicted"/>
<evidence type="ECO:0000313" key="4">
    <source>
        <dbReference type="Proteomes" id="UP000239446"/>
    </source>
</evidence>